<reference evidence="1 2" key="1">
    <citation type="journal article" date="2014" name="BMC Genomics">
        <title>The genome of the intracellular bacterium of the coastal bivalve, Solemya velum: a blueprint for thriving in and out of symbiosis.</title>
        <authorList>
            <person name="Dmytrenko O."/>
            <person name="Russell S.L."/>
            <person name="Loo W.T."/>
            <person name="Fontanez K.M."/>
            <person name="Liao L."/>
            <person name="Roeselers G."/>
            <person name="Sharma R."/>
            <person name="Stewart F.J."/>
            <person name="Newton I.L."/>
            <person name="Woyke T."/>
            <person name="Wu D."/>
            <person name="Lang J.M."/>
            <person name="Eisen J.A."/>
            <person name="Cavanaugh C.M."/>
        </authorList>
    </citation>
    <scope>NUCLEOTIDE SEQUENCE [LARGE SCALE GENOMIC DNA]</scope>
    <source>
        <strain evidence="1 2">WH</strain>
    </source>
</reference>
<keyword evidence="2" id="KW-1185">Reference proteome</keyword>
<gene>
    <name evidence="1" type="ORF">JV46_10380</name>
</gene>
<sequence>MLQFKHPSDISQLSPTDPAHLTIQDLISRLITPLTSPEGIYDHEAYGWIVLIQEGDLENPLTDIWPDGEWTLLNIPWEGILLRDGFFQAIYLANNDFGLVFVIPDEEWLTPEARSMLEEHLDP</sequence>
<dbReference type="RefSeq" id="WP_043117466.1">
    <property type="nucleotide sequence ID" value="NZ_JRAA01000002.1"/>
</dbReference>
<proteinExistence type="predicted"/>
<dbReference type="EMBL" id="JRAA01000002">
    <property type="protein sequence ID" value="KHF25246.1"/>
    <property type="molecule type" value="Genomic_DNA"/>
</dbReference>
<name>A0A0B0HCQ3_SOVGS</name>
<dbReference type="AlphaFoldDB" id="A0A0B0HCQ3"/>
<dbReference type="GeneID" id="86992443"/>
<dbReference type="Proteomes" id="UP000030856">
    <property type="component" value="Unassembled WGS sequence"/>
</dbReference>
<organism evidence="1 2">
    <name type="scientific">Solemya velum gill symbiont</name>
    <dbReference type="NCBI Taxonomy" id="2340"/>
    <lineage>
        <taxon>Bacteria</taxon>
        <taxon>Pseudomonadati</taxon>
        <taxon>Pseudomonadota</taxon>
        <taxon>Gammaproteobacteria</taxon>
        <taxon>sulfur-oxidizing symbionts</taxon>
    </lineage>
</organism>
<dbReference type="OrthoDB" id="5769109at2"/>
<accession>A0A0B0HCQ3</accession>
<evidence type="ECO:0000313" key="2">
    <source>
        <dbReference type="Proteomes" id="UP000030856"/>
    </source>
</evidence>
<comment type="caution">
    <text evidence="1">The sequence shown here is derived from an EMBL/GenBank/DDBJ whole genome shotgun (WGS) entry which is preliminary data.</text>
</comment>
<evidence type="ECO:0000313" key="1">
    <source>
        <dbReference type="EMBL" id="KHF25246.1"/>
    </source>
</evidence>
<dbReference type="STRING" id="2340.JV46_10380"/>
<dbReference type="eggNOG" id="ENOG502ZF7Y">
    <property type="taxonomic scope" value="Bacteria"/>
</dbReference>
<protein>
    <submittedName>
        <fullName evidence="1">Uncharacterized protein</fullName>
    </submittedName>
</protein>